<dbReference type="SUPFAM" id="SSF55424">
    <property type="entry name" value="FAD/NAD-linked reductases, dimerisation (C-terminal) domain"/>
    <property type="match status" value="1"/>
</dbReference>
<dbReference type="PRINTS" id="PR00368">
    <property type="entry name" value="FADPNR"/>
</dbReference>
<dbReference type="Gene3D" id="3.30.390.30">
    <property type="match status" value="1"/>
</dbReference>
<evidence type="ECO:0000313" key="8">
    <source>
        <dbReference type="Proteomes" id="UP001268683"/>
    </source>
</evidence>
<dbReference type="PANTHER" id="PTHR43557:SF2">
    <property type="entry name" value="RIESKE DOMAIN-CONTAINING PROTEIN-RELATED"/>
    <property type="match status" value="1"/>
</dbReference>
<dbReference type="InterPro" id="IPR050446">
    <property type="entry name" value="FAD-oxidoreductase/Apoptosis"/>
</dbReference>
<keyword evidence="4" id="KW-0560">Oxidoreductase</keyword>
<dbReference type="Proteomes" id="UP001268683">
    <property type="component" value="Chromosome"/>
</dbReference>
<dbReference type="PANTHER" id="PTHR43557">
    <property type="entry name" value="APOPTOSIS-INDUCING FACTOR 1"/>
    <property type="match status" value="1"/>
</dbReference>
<dbReference type="KEGG" id="tmk:QGN29_00055"/>
<feature type="domain" description="Reductase C-terminal" evidence="6">
    <location>
        <begin position="320"/>
        <end position="397"/>
    </location>
</feature>
<comment type="cofactor">
    <cofactor evidence="1">
        <name>FAD</name>
        <dbReference type="ChEBI" id="CHEBI:57692"/>
    </cofactor>
</comment>
<organism evidence="7 8">
    <name type="scientific">Temperatibacter marinus</name>
    <dbReference type="NCBI Taxonomy" id="1456591"/>
    <lineage>
        <taxon>Bacteria</taxon>
        <taxon>Pseudomonadati</taxon>
        <taxon>Pseudomonadota</taxon>
        <taxon>Alphaproteobacteria</taxon>
        <taxon>Kordiimonadales</taxon>
        <taxon>Temperatibacteraceae</taxon>
        <taxon>Temperatibacter</taxon>
    </lineage>
</organism>
<evidence type="ECO:0000259" key="5">
    <source>
        <dbReference type="Pfam" id="PF07992"/>
    </source>
</evidence>
<evidence type="ECO:0000256" key="1">
    <source>
        <dbReference type="ARBA" id="ARBA00001974"/>
    </source>
</evidence>
<evidence type="ECO:0000256" key="3">
    <source>
        <dbReference type="ARBA" id="ARBA00022827"/>
    </source>
</evidence>
<gene>
    <name evidence="7" type="ORF">QGN29_00055</name>
</gene>
<evidence type="ECO:0000259" key="6">
    <source>
        <dbReference type="Pfam" id="PF14759"/>
    </source>
</evidence>
<accession>A0AA52EDG7</accession>
<dbReference type="Pfam" id="PF14759">
    <property type="entry name" value="Reductase_C"/>
    <property type="match status" value="1"/>
</dbReference>
<dbReference type="GO" id="GO:0005737">
    <property type="term" value="C:cytoplasm"/>
    <property type="evidence" value="ECO:0007669"/>
    <property type="project" value="TreeGrafter"/>
</dbReference>
<name>A0AA52EDG7_9PROT</name>
<proteinExistence type="predicted"/>
<evidence type="ECO:0000256" key="2">
    <source>
        <dbReference type="ARBA" id="ARBA00022630"/>
    </source>
</evidence>
<evidence type="ECO:0000313" key="7">
    <source>
        <dbReference type="EMBL" id="WND02761.1"/>
    </source>
</evidence>
<dbReference type="InterPro" id="IPR036188">
    <property type="entry name" value="FAD/NAD-bd_sf"/>
</dbReference>
<protein>
    <submittedName>
        <fullName evidence="7">FAD-dependent oxidoreductase</fullName>
    </submittedName>
</protein>
<dbReference type="EMBL" id="CP123872">
    <property type="protein sequence ID" value="WND02761.1"/>
    <property type="molecule type" value="Genomic_DNA"/>
</dbReference>
<dbReference type="Pfam" id="PF07992">
    <property type="entry name" value="Pyr_redox_2"/>
    <property type="match status" value="1"/>
</dbReference>
<dbReference type="AlphaFoldDB" id="A0AA52EDG7"/>
<sequence>MADIVIIGGGHAAAQLVTSLKQQKFDGSIVLISDENELPYQRPPLSKAYLKGEMTRERLVINRQKLYEDMNVDLKLNCRAEKIDREAKSVLLADGSTIPYGSLILATGGHARQLEVPGCDKTGLHYVRKIADIDAMHASWDKAEKIVIIGGGYIGLEIAAVARGAEKSVTLLEAEDRLLKRVTAPTVSEFYHAVHSSKGVDIQLNKIATAFEGDDCIRSVVTQDGARLEADLVIIGIGLIANSELADAAGLETNQAGIVVNAQCQTSDSDIYAVGDVTWHHNPFYDRHMRLESVQNAVDQAKVAIQHICGHDVSYNAQPWFWSDQYELKLQMVGLNQGYDEIIERGSREEGKLAFFYLKEGRMIAADCISSMAEFMQSKKLIAARVPVTADSLQDPRPFKEVATDLLG</sequence>
<feature type="domain" description="FAD/NAD(P)-binding" evidence="5">
    <location>
        <begin position="3"/>
        <end position="301"/>
    </location>
</feature>
<keyword evidence="3" id="KW-0274">FAD</keyword>
<dbReference type="GO" id="GO:0016651">
    <property type="term" value="F:oxidoreductase activity, acting on NAD(P)H"/>
    <property type="evidence" value="ECO:0007669"/>
    <property type="project" value="TreeGrafter"/>
</dbReference>
<dbReference type="PRINTS" id="PR00411">
    <property type="entry name" value="PNDRDTASEI"/>
</dbReference>
<dbReference type="Gene3D" id="3.50.50.60">
    <property type="entry name" value="FAD/NAD(P)-binding domain"/>
    <property type="match status" value="2"/>
</dbReference>
<dbReference type="InterPro" id="IPR023753">
    <property type="entry name" value="FAD/NAD-binding_dom"/>
</dbReference>
<dbReference type="SUPFAM" id="SSF51905">
    <property type="entry name" value="FAD/NAD(P)-binding domain"/>
    <property type="match status" value="1"/>
</dbReference>
<keyword evidence="2" id="KW-0285">Flavoprotein</keyword>
<dbReference type="InterPro" id="IPR028202">
    <property type="entry name" value="Reductase_C"/>
</dbReference>
<evidence type="ECO:0000256" key="4">
    <source>
        <dbReference type="ARBA" id="ARBA00023002"/>
    </source>
</evidence>
<dbReference type="RefSeq" id="WP_310798599.1">
    <property type="nucleotide sequence ID" value="NZ_CP123872.1"/>
</dbReference>
<keyword evidence="8" id="KW-1185">Reference proteome</keyword>
<reference evidence="7" key="1">
    <citation type="submission" date="2023-04" db="EMBL/GenBank/DDBJ databases">
        <title>Complete genome sequence of Temperatibacter marinus.</title>
        <authorList>
            <person name="Rong J.-C."/>
            <person name="Yi M.-L."/>
            <person name="Zhao Q."/>
        </authorList>
    </citation>
    <scope>NUCLEOTIDE SEQUENCE</scope>
    <source>
        <strain evidence="7">NBRC 110045</strain>
    </source>
</reference>
<dbReference type="InterPro" id="IPR016156">
    <property type="entry name" value="FAD/NAD-linked_Rdtase_dimer_sf"/>
</dbReference>